<evidence type="ECO:0000256" key="1">
    <source>
        <dbReference type="ARBA" id="ARBA00004123"/>
    </source>
</evidence>
<sequence length="1894" mass="209424">MGRRKKQNDETDRDHYVGRRVEKNFDGFGKYSGSVVAYNAARKFYKIVYEDGDREELELHELEPILVSLTDSAYPSDKGVKHSRKKDDPAADEPDSKRPKRDLSNKSETPITRVSDSGGSARITRKQLSLHRASSHHSDHYNDAEGTPNAEADVQSGDVVQIENDRQCSSLQSSKRKRLREDQECISDPPSVRSTRTSRQSVRCGSVKSQNLSQAFKVTLDGDASSDNVDDSYVDECDEMSSSDVDSMRSGLPGLPEKQCLPPLVPLPSSSASFPLPEDLVAEAFAVYSFLRSFSHALFLSPFSFDDFVSALTAEIANNLIDSIHLILLQALRRHLQRLSKDDCLRSKECLRRLDWNLLDNITWPSFLIVFLSAEEFSKSFGQRISFLEVLNTEYYRASAKTKLAVLSFLCDHVLDTEEIRAVLDAREVESSTNYGQKDGRDSIGKSAEQQSSAIREHRRKKTSTDSMQEITTASVEISSVQSKSAQEEISPDWNSDECVLCGMNGNLICCDGCPAAYHTRCVGISRTVLPPGEWFCPECAVERYGGEQSRSLKGLEGCHSLGVDQYGRSFLATCGHLLVLSPISSTQFNFNYYNKGDILKVLQVLEGQDQLYADISSSIRQYWSIPSEQSIVTGNSQVMLENGDISNDGQVNTEQCGHFIREPVEQGAKKVNVEHRDTSKIGACEIPLVSESEKSPIKVLACTQVLESTVGSEAFVGHSAGADLTFESENPQQKASNLPDSVSISNVPKGKPIICEATACQLSLKSSCASNAFKSLEGSCVQKVEEMITGFPPPQNQHMGSQCIVQDPYLVQKVLERDSKGRFSNSLSRDHSQSDMIHKSVPQESLQADCLLRISSYVNHYVYGDAAATAAANLALMAINEVDFTEKEARKLRRTGTTIAEQMNAFSKAPARFCWPSSRKKLMEAPKDRCGWCFSCMQCMKRGCLLNQVSIQLAAGAARVSGGIRPSKYGHGHLPAVTGYILYLEDVLHSFLIGPWENTMFRKQWRKKLEQAMSVHDVKAALLDIGANLRTVVLTEDWSTCLEDAPIVSEAGSGTSHLDDSLSKKASAKKSSRRSGVSRQGFPRNSDTFFLGNVQWARRGKLAHRVVGWATLSSEIARKVARQGGLKNIPGITYVECEQVPRRSKQTAWHARVQAAQSVAELAVQVRYLDCMLRWDELSAKSESHSAKVCEDDDRHNEIILGVHARTVKDDVTMYLIDSALVSRQIVRQNASAQGLSQNCKAQQIWIEERQVPLHLLREFEEKERLTKQSRVPKISSVQKYLTRLKRAPKKDTFRFLWERAGFSTIARLVLSINCKSCSLKMSTSLATLCHLCGGPFHKDCAVASYSIEGEIMYTCHDCLNQLVVQSSSSPNTVKANTPLCSPSQKTDSMQAAMNLLSYQRRVITSHSHPQPLQKLSVRSSKTSIAASQGKEDVKRVGEAVVTVSPDVRKVLEKSAFEGIYWRKNGASSRMCFERNMLFPSQEGAICEDVPKCYLCKLEYGGDLIYVKCEYCPLWFHGDSLGVNSSNYEEVIGFKCNRCRKKAVPLCPYGNKARIQRRANSSPRLSSISLQAVGASGKLYGEAYTTKRSPLPIFSPVIESKPPQEVALSAKLSATIVNGAKLTSMHWSENHFKDFHHPSLKRSEPLDEGLPAKCTGSDDQQPECDSQSESEKFQQLVEESKTSVDIQPLQDGHTQSSPSDEKSIKSEPLDEISEMHDAADCVSEDGQRLFAGEGLLAHDDAVEDNSMNGESSAQPTLSFMELLSSEDDRVEEIAEVAMDFTSTDGFDVFDLDTLLENHGSWPPDSEVEPTAGGQVGNCDTRLRIQSSGEPMGATDKVCLICNDSSQPLDLQCAECGAPVHQECLDAGRARNGIWTDQGWSCGFCKAGSAQSEG</sequence>
<feature type="compositionally biased region" description="Polar residues" evidence="7">
    <location>
        <begin position="106"/>
        <end position="118"/>
    </location>
</feature>
<evidence type="ECO:0000256" key="2">
    <source>
        <dbReference type="ARBA" id="ARBA00022723"/>
    </source>
</evidence>
<dbReference type="SMART" id="SM00571">
    <property type="entry name" value="DDT"/>
    <property type="match status" value="1"/>
</dbReference>
<dbReference type="Pfam" id="PF15612">
    <property type="entry name" value="WHIM1"/>
    <property type="match status" value="1"/>
</dbReference>
<dbReference type="PANTHER" id="PTHR46508">
    <property type="entry name" value="PHD FINGER FAMILY PROTEIN"/>
    <property type="match status" value="1"/>
</dbReference>
<dbReference type="PANTHER" id="PTHR46508:SF1">
    <property type="entry name" value="PHD FINGER FAMILY PROTEIN"/>
    <property type="match status" value="1"/>
</dbReference>
<keyword evidence="5" id="KW-0539">Nucleus</keyword>
<dbReference type="Pfam" id="PF21743">
    <property type="entry name" value="PTM_DIR17_Tudor"/>
    <property type="match status" value="1"/>
</dbReference>
<keyword evidence="11" id="KW-1185">Reference proteome</keyword>
<dbReference type="InterPro" id="IPR018501">
    <property type="entry name" value="DDT_dom"/>
</dbReference>
<name>A0A8T2R7X1_CERRI</name>
<gene>
    <name evidence="10" type="ORF">KP509_29G051900</name>
</gene>
<reference evidence="10" key="1">
    <citation type="submission" date="2021-08" db="EMBL/GenBank/DDBJ databases">
        <title>WGS assembly of Ceratopteris richardii.</title>
        <authorList>
            <person name="Marchant D.B."/>
            <person name="Chen G."/>
            <person name="Jenkins J."/>
            <person name="Shu S."/>
            <person name="Leebens-Mack J."/>
            <person name="Grimwood J."/>
            <person name="Schmutz J."/>
            <person name="Soltis P."/>
            <person name="Soltis D."/>
            <person name="Chen Z.-H."/>
        </authorList>
    </citation>
    <scope>NUCLEOTIDE SEQUENCE</scope>
    <source>
        <strain evidence="10">Whitten #5841</strain>
        <tissue evidence="10">Leaf</tissue>
    </source>
</reference>
<feature type="domain" description="PHD-type" evidence="8">
    <location>
        <begin position="1836"/>
        <end position="1888"/>
    </location>
</feature>
<feature type="domain" description="DDT" evidence="9">
    <location>
        <begin position="278"/>
        <end position="338"/>
    </location>
</feature>
<dbReference type="OMA" id="LQIHSHC"/>
<evidence type="ECO:0000259" key="9">
    <source>
        <dbReference type="PROSITE" id="PS50827"/>
    </source>
</evidence>
<dbReference type="InterPro" id="IPR019787">
    <property type="entry name" value="Znf_PHD-finger"/>
</dbReference>
<dbReference type="OrthoDB" id="784962at2759"/>
<keyword evidence="3 6" id="KW-0863">Zinc-finger</keyword>
<dbReference type="PROSITE" id="PS01359">
    <property type="entry name" value="ZF_PHD_1"/>
    <property type="match status" value="2"/>
</dbReference>
<dbReference type="GO" id="GO:0005634">
    <property type="term" value="C:nucleus"/>
    <property type="evidence" value="ECO:0007669"/>
    <property type="project" value="UniProtKB-SubCell"/>
</dbReference>
<feature type="region of interest" description="Disordered" evidence="7">
    <location>
        <begin position="68"/>
        <end position="206"/>
    </location>
</feature>
<dbReference type="InterPro" id="IPR011011">
    <property type="entry name" value="Znf_FYVE_PHD"/>
</dbReference>
<dbReference type="InterPro" id="IPR028942">
    <property type="entry name" value="WHIM1_dom"/>
</dbReference>
<feature type="region of interest" description="Disordered" evidence="7">
    <location>
        <begin position="1053"/>
        <end position="1081"/>
    </location>
</feature>
<dbReference type="PROSITE" id="PS50827">
    <property type="entry name" value="DDT"/>
    <property type="match status" value="1"/>
</dbReference>
<evidence type="ECO:0000313" key="10">
    <source>
        <dbReference type="EMBL" id="KAH7292110.1"/>
    </source>
</evidence>
<evidence type="ECO:0000313" key="11">
    <source>
        <dbReference type="Proteomes" id="UP000825935"/>
    </source>
</evidence>
<dbReference type="InterPro" id="IPR019786">
    <property type="entry name" value="Zinc_finger_PHD-type_CS"/>
</dbReference>
<comment type="caution">
    <text evidence="10">The sequence shown here is derived from an EMBL/GenBank/DDBJ whole genome shotgun (WGS) entry which is preliminary data.</text>
</comment>
<dbReference type="Proteomes" id="UP000825935">
    <property type="component" value="Chromosome 29"/>
</dbReference>
<dbReference type="CDD" id="cd15532">
    <property type="entry name" value="PHD2_CHD_II"/>
    <property type="match status" value="1"/>
</dbReference>
<proteinExistence type="predicted"/>
<dbReference type="GO" id="GO:0008270">
    <property type="term" value="F:zinc ion binding"/>
    <property type="evidence" value="ECO:0007669"/>
    <property type="project" value="UniProtKB-KW"/>
</dbReference>
<dbReference type="Pfam" id="PF00628">
    <property type="entry name" value="PHD"/>
    <property type="match status" value="1"/>
</dbReference>
<evidence type="ECO:0000256" key="7">
    <source>
        <dbReference type="SAM" id="MobiDB-lite"/>
    </source>
</evidence>
<feature type="region of interest" description="Disordered" evidence="7">
    <location>
        <begin position="433"/>
        <end position="469"/>
    </location>
</feature>
<dbReference type="CDD" id="cd15489">
    <property type="entry name" value="PHD_SF"/>
    <property type="match status" value="1"/>
</dbReference>
<keyword evidence="4" id="KW-0862">Zinc</keyword>
<feature type="compositionally biased region" description="Basic residues" evidence="7">
    <location>
        <begin position="123"/>
        <end position="135"/>
    </location>
</feature>
<evidence type="ECO:0000256" key="5">
    <source>
        <dbReference type="ARBA" id="ARBA00023242"/>
    </source>
</evidence>
<protein>
    <submittedName>
        <fullName evidence="10">Uncharacterized protein</fullName>
    </submittedName>
</protein>
<evidence type="ECO:0000256" key="6">
    <source>
        <dbReference type="PROSITE-ProRule" id="PRU00146"/>
    </source>
</evidence>
<feature type="compositionally biased region" description="Basic and acidic residues" evidence="7">
    <location>
        <begin position="85"/>
        <end position="105"/>
    </location>
</feature>
<dbReference type="Gene3D" id="3.30.40.10">
    <property type="entry name" value="Zinc/RING finger domain, C3HC4 (zinc finger)"/>
    <property type="match status" value="3"/>
</dbReference>
<dbReference type="Gene3D" id="2.30.30.140">
    <property type="match status" value="1"/>
</dbReference>
<feature type="compositionally biased region" description="Low complexity" evidence="7">
    <location>
        <begin position="191"/>
        <end position="203"/>
    </location>
</feature>
<dbReference type="SMART" id="SM00249">
    <property type="entry name" value="PHD"/>
    <property type="match status" value="4"/>
</dbReference>
<evidence type="ECO:0000256" key="3">
    <source>
        <dbReference type="ARBA" id="ARBA00022771"/>
    </source>
</evidence>
<dbReference type="InterPro" id="IPR013083">
    <property type="entry name" value="Znf_RING/FYVE/PHD"/>
</dbReference>
<dbReference type="EMBL" id="CM035434">
    <property type="protein sequence ID" value="KAH7292110.1"/>
    <property type="molecule type" value="Genomic_DNA"/>
</dbReference>
<evidence type="ECO:0000259" key="8">
    <source>
        <dbReference type="PROSITE" id="PS50016"/>
    </source>
</evidence>
<dbReference type="InterPro" id="IPR001965">
    <property type="entry name" value="Znf_PHD"/>
</dbReference>
<keyword evidence="2" id="KW-0479">Metal-binding</keyword>
<dbReference type="PROSITE" id="PS50016">
    <property type="entry name" value="ZF_PHD_2"/>
    <property type="match status" value="2"/>
</dbReference>
<dbReference type="GO" id="GO:0000785">
    <property type="term" value="C:chromatin"/>
    <property type="evidence" value="ECO:0007669"/>
    <property type="project" value="UniProtKB-ARBA"/>
</dbReference>
<accession>A0A8T2R7X1</accession>
<feature type="region of interest" description="Disordered" evidence="7">
    <location>
        <begin position="1639"/>
        <end position="1707"/>
    </location>
</feature>
<dbReference type="InterPro" id="IPR047365">
    <property type="entry name" value="Tudor_AtPTM-like"/>
</dbReference>
<comment type="subcellular location">
    <subcellularLocation>
        <location evidence="1">Nucleus</location>
    </subcellularLocation>
</comment>
<dbReference type="Pfam" id="PF02791">
    <property type="entry name" value="DDT"/>
    <property type="match status" value="1"/>
</dbReference>
<dbReference type="SUPFAM" id="SSF57903">
    <property type="entry name" value="FYVE/PHD zinc finger"/>
    <property type="match status" value="3"/>
</dbReference>
<evidence type="ECO:0000256" key="4">
    <source>
        <dbReference type="ARBA" id="ARBA00022833"/>
    </source>
</evidence>
<feature type="domain" description="PHD-type" evidence="8">
    <location>
        <begin position="496"/>
        <end position="543"/>
    </location>
</feature>
<organism evidence="10 11">
    <name type="scientific">Ceratopteris richardii</name>
    <name type="common">Triangle waterfern</name>
    <dbReference type="NCBI Taxonomy" id="49495"/>
    <lineage>
        <taxon>Eukaryota</taxon>
        <taxon>Viridiplantae</taxon>
        <taxon>Streptophyta</taxon>
        <taxon>Embryophyta</taxon>
        <taxon>Tracheophyta</taxon>
        <taxon>Polypodiopsida</taxon>
        <taxon>Polypodiidae</taxon>
        <taxon>Polypodiales</taxon>
        <taxon>Pteridineae</taxon>
        <taxon>Pteridaceae</taxon>
        <taxon>Parkerioideae</taxon>
        <taxon>Ceratopteris</taxon>
    </lineage>
</organism>